<feature type="region of interest" description="Disordered" evidence="1">
    <location>
        <begin position="161"/>
        <end position="194"/>
    </location>
</feature>
<gene>
    <name evidence="2" type="ORF">LITE_LOCUS44007</name>
</gene>
<comment type="caution">
    <text evidence="2">The sequence shown here is derived from an EMBL/GenBank/DDBJ whole genome shotgun (WGS) entry which is preliminary data.</text>
</comment>
<dbReference type="EMBL" id="CAMGYJ010000010">
    <property type="protein sequence ID" value="CAI0546543.1"/>
    <property type="molecule type" value="Genomic_DNA"/>
</dbReference>
<evidence type="ECO:0000313" key="2">
    <source>
        <dbReference type="EMBL" id="CAI0546543.1"/>
    </source>
</evidence>
<feature type="non-terminal residue" evidence="2">
    <location>
        <position position="1"/>
    </location>
</feature>
<evidence type="ECO:0000313" key="3">
    <source>
        <dbReference type="Proteomes" id="UP001154282"/>
    </source>
</evidence>
<feature type="compositionally biased region" description="Basic and acidic residues" evidence="1">
    <location>
        <begin position="161"/>
        <end position="173"/>
    </location>
</feature>
<feature type="compositionally biased region" description="Basic and acidic residues" evidence="1">
    <location>
        <begin position="118"/>
        <end position="143"/>
    </location>
</feature>
<evidence type="ECO:0000256" key="1">
    <source>
        <dbReference type="SAM" id="MobiDB-lite"/>
    </source>
</evidence>
<name>A0AAV0QQL0_9ROSI</name>
<sequence length="231" mass="25256">SRPKQSPGEANGVEVEIVGDARLTVVGHSLPHLLRPAGEHSHALSFHFQQYPIHVWPFPEVHRSGLPDCIPRLALYLLRRLRISAAQQRRRGRCCRRGDRSVENGSRLAAASSVVPQEADRRGDDHGDADGQDVERGLGRSGESHVRVAVDRVYVVLRGEPDQHQVDDERAGDDGSQPDPAVGAQRRGDGGIGAVLTEPEGLDLARGFVLRFHFLVSGDESFDPQLRAGEV</sequence>
<organism evidence="2 3">
    <name type="scientific">Linum tenue</name>
    <dbReference type="NCBI Taxonomy" id="586396"/>
    <lineage>
        <taxon>Eukaryota</taxon>
        <taxon>Viridiplantae</taxon>
        <taxon>Streptophyta</taxon>
        <taxon>Embryophyta</taxon>
        <taxon>Tracheophyta</taxon>
        <taxon>Spermatophyta</taxon>
        <taxon>Magnoliopsida</taxon>
        <taxon>eudicotyledons</taxon>
        <taxon>Gunneridae</taxon>
        <taxon>Pentapetalae</taxon>
        <taxon>rosids</taxon>
        <taxon>fabids</taxon>
        <taxon>Malpighiales</taxon>
        <taxon>Linaceae</taxon>
        <taxon>Linum</taxon>
    </lineage>
</organism>
<dbReference type="Proteomes" id="UP001154282">
    <property type="component" value="Unassembled WGS sequence"/>
</dbReference>
<reference evidence="2" key="1">
    <citation type="submission" date="2022-08" db="EMBL/GenBank/DDBJ databases">
        <authorList>
            <person name="Gutierrez-Valencia J."/>
        </authorList>
    </citation>
    <scope>NUCLEOTIDE SEQUENCE</scope>
</reference>
<proteinExistence type="predicted"/>
<accession>A0AAV0QQL0</accession>
<dbReference type="AlphaFoldDB" id="A0AAV0QQL0"/>
<keyword evidence="3" id="KW-1185">Reference proteome</keyword>
<feature type="region of interest" description="Disordered" evidence="1">
    <location>
        <begin position="89"/>
        <end position="143"/>
    </location>
</feature>
<protein>
    <submittedName>
        <fullName evidence="2">Uncharacterized protein</fullName>
    </submittedName>
</protein>